<organism evidence="1 2">
    <name type="scientific">Cricetulus griseus</name>
    <name type="common">Chinese hamster</name>
    <name type="synonym">Cricetulus barabensis griseus</name>
    <dbReference type="NCBI Taxonomy" id="10029"/>
    <lineage>
        <taxon>Eukaryota</taxon>
        <taxon>Metazoa</taxon>
        <taxon>Chordata</taxon>
        <taxon>Craniata</taxon>
        <taxon>Vertebrata</taxon>
        <taxon>Euteleostomi</taxon>
        <taxon>Mammalia</taxon>
        <taxon>Eutheria</taxon>
        <taxon>Euarchontoglires</taxon>
        <taxon>Glires</taxon>
        <taxon>Rodentia</taxon>
        <taxon>Myomorpha</taxon>
        <taxon>Muroidea</taxon>
        <taxon>Cricetidae</taxon>
        <taxon>Cricetinae</taxon>
        <taxon>Cricetulus</taxon>
    </lineage>
</organism>
<dbReference type="AlphaFoldDB" id="G3I5W8"/>
<protein>
    <submittedName>
        <fullName evidence="1">Uncharacterized protein</fullName>
    </submittedName>
</protein>
<dbReference type="Proteomes" id="UP000001075">
    <property type="component" value="Unassembled WGS sequence"/>
</dbReference>
<dbReference type="EMBL" id="JH001324">
    <property type="protein sequence ID" value="EGW12839.1"/>
    <property type="molecule type" value="Genomic_DNA"/>
</dbReference>
<evidence type="ECO:0000313" key="1">
    <source>
        <dbReference type="EMBL" id="EGW12839.1"/>
    </source>
</evidence>
<name>G3I5W8_CRIGR</name>
<sequence length="65" mass="7039">MLVPGLAPRDPHDGKSARPAKCFSCKLEDLNLDPSTNVKSQASICNPIIREAETGRSLELTCQSQ</sequence>
<evidence type="ECO:0000313" key="2">
    <source>
        <dbReference type="Proteomes" id="UP000001075"/>
    </source>
</evidence>
<dbReference type="InParanoid" id="G3I5W8"/>
<reference evidence="2" key="1">
    <citation type="journal article" date="2011" name="Nat. Biotechnol.">
        <title>The genomic sequence of the Chinese hamster ovary (CHO)-K1 cell line.</title>
        <authorList>
            <person name="Xu X."/>
            <person name="Nagarajan H."/>
            <person name="Lewis N.E."/>
            <person name="Pan S."/>
            <person name="Cai Z."/>
            <person name="Liu X."/>
            <person name="Chen W."/>
            <person name="Xie M."/>
            <person name="Wang W."/>
            <person name="Hammond S."/>
            <person name="Andersen M.R."/>
            <person name="Neff N."/>
            <person name="Passarelli B."/>
            <person name="Koh W."/>
            <person name="Fan H.C."/>
            <person name="Wang J."/>
            <person name="Gui Y."/>
            <person name="Lee K.H."/>
            <person name="Betenbaugh M.J."/>
            <person name="Quake S.R."/>
            <person name="Famili I."/>
            <person name="Palsson B.O."/>
            <person name="Wang J."/>
        </authorList>
    </citation>
    <scope>NUCLEOTIDE SEQUENCE [LARGE SCALE GENOMIC DNA]</scope>
    <source>
        <strain evidence="2">CHO K1 cell line</strain>
    </source>
</reference>
<gene>
    <name evidence="1" type="ORF">I79_018879</name>
</gene>
<proteinExistence type="predicted"/>
<accession>G3I5W8</accession>